<dbReference type="PIRSF" id="PIRSF035170">
    <property type="entry name" value="HD_phosphohydro"/>
    <property type="match status" value="1"/>
</dbReference>
<dbReference type="PANTHER" id="PTHR21174:SF0">
    <property type="entry name" value="HD PHOSPHOHYDROLASE FAMILY PROTEIN-RELATED"/>
    <property type="match status" value="1"/>
</dbReference>
<dbReference type="Gene3D" id="1.10.3210.10">
    <property type="entry name" value="Hypothetical protein af1432"/>
    <property type="match status" value="1"/>
</dbReference>
<dbReference type="AlphaFoldDB" id="A0A974NHH8"/>
<protein>
    <submittedName>
        <fullName evidence="1">N-methyl-D-aspartate receptor NMDAR2C subunit</fullName>
    </submittedName>
</protein>
<evidence type="ECO:0000313" key="2">
    <source>
        <dbReference type="Proteomes" id="UP000595278"/>
    </source>
</evidence>
<dbReference type="PANTHER" id="PTHR21174">
    <property type="match status" value="1"/>
</dbReference>
<organism evidence="1 2">
    <name type="scientific">Entomomonas asaccharolytica</name>
    <dbReference type="NCBI Taxonomy" id="2785331"/>
    <lineage>
        <taxon>Bacteria</taxon>
        <taxon>Pseudomonadati</taxon>
        <taxon>Pseudomonadota</taxon>
        <taxon>Gammaproteobacteria</taxon>
        <taxon>Pseudomonadales</taxon>
        <taxon>Pseudomonadaceae</taxon>
        <taxon>Entomomonas</taxon>
    </lineage>
</organism>
<dbReference type="InterPro" id="IPR009218">
    <property type="entry name" value="HD_phosphohydro"/>
</dbReference>
<sequence>MNLQTRWLNSCQQLGVSPDQTIFIKLVNYYSQPDRHYHTLQYLQECFCYFDLVKDQAEMSPIIEMALWFHDAIYNVRGHNNEQLSAQWAAECLQSLKVAQSIIDEVQQLILVTDHQTIPKTIDEKIIVDIDLAILGATPQRYAEYEQQIRKEYSWVPYFLYKKKRKDVLKSFIKRPTIYQTAKLFNLLEQQARDNLNRII</sequence>
<dbReference type="EMBL" id="CP067393">
    <property type="protein sequence ID" value="QQP86695.1"/>
    <property type="molecule type" value="Genomic_DNA"/>
</dbReference>
<evidence type="ECO:0000313" key="1">
    <source>
        <dbReference type="EMBL" id="QQP86695.1"/>
    </source>
</evidence>
<keyword evidence="2" id="KW-1185">Reference proteome</keyword>
<gene>
    <name evidence="1" type="ORF">JHT90_05505</name>
</gene>
<dbReference type="KEGG" id="eaz:JHT90_05505"/>
<reference evidence="1 2" key="1">
    <citation type="submission" date="2021-01" db="EMBL/GenBank/DDBJ databases">
        <title>Entomomonas sp. F2A isolated from a house cricket (Acheta domesticus).</title>
        <authorList>
            <person name="Spergser J."/>
            <person name="Busse H.-J."/>
        </authorList>
    </citation>
    <scope>NUCLEOTIDE SEQUENCE [LARGE SCALE GENOMIC DNA]</scope>
    <source>
        <strain evidence="1 2">F2A</strain>
    </source>
</reference>
<dbReference type="Proteomes" id="UP000595278">
    <property type="component" value="Chromosome"/>
</dbReference>
<proteinExistence type="predicted"/>
<accession>A0A974NHH8</accession>
<keyword evidence="1" id="KW-0675">Receptor</keyword>
<name>A0A974NHH8_9GAMM</name>
<dbReference type="SUPFAM" id="SSF109604">
    <property type="entry name" value="HD-domain/PDEase-like"/>
    <property type="match status" value="1"/>
</dbReference>
<dbReference type="RefSeq" id="WP_201095035.1">
    <property type="nucleotide sequence ID" value="NZ_CP067393.1"/>
</dbReference>